<organism evidence="1 2">
    <name type="scientific">Anabaena azotica FACHB-119</name>
    <dbReference type="NCBI Taxonomy" id="947527"/>
    <lineage>
        <taxon>Bacteria</taxon>
        <taxon>Bacillati</taxon>
        <taxon>Cyanobacteriota</taxon>
        <taxon>Cyanophyceae</taxon>
        <taxon>Nostocales</taxon>
        <taxon>Nostocaceae</taxon>
        <taxon>Anabaena</taxon>
        <taxon>Anabaena azotica</taxon>
    </lineage>
</organism>
<reference evidence="1 2" key="1">
    <citation type="journal article" date="2020" name="ISME J.">
        <title>Comparative genomics reveals insights into cyanobacterial evolution and habitat adaptation.</title>
        <authorList>
            <person name="Chen M.Y."/>
            <person name="Teng W.K."/>
            <person name="Zhao L."/>
            <person name="Hu C.X."/>
            <person name="Zhou Y.K."/>
            <person name="Han B.P."/>
            <person name="Song L.R."/>
            <person name="Shu W.S."/>
        </authorList>
    </citation>
    <scope>NUCLEOTIDE SEQUENCE [LARGE SCALE GENOMIC DNA]</scope>
    <source>
        <strain evidence="1 2">FACHB-119</strain>
    </source>
</reference>
<accession>A0ABR8DBK2</accession>
<comment type="caution">
    <text evidence="1">The sequence shown here is derived from an EMBL/GenBank/DDBJ whole genome shotgun (WGS) entry which is preliminary data.</text>
</comment>
<name>A0ABR8DBK2_9NOST</name>
<gene>
    <name evidence="1" type="ORF">H6G83_28975</name>
</gene>
<keyword evidence="2" id="KW-1185">Reference proteome</keyword>
<dbReference type="EMBL" id="JACJSG010000055">
    <property type="protein sequence ID" value="MBD2504595.1"/>
    <property type="molecule type" value="Genomic_DNA"/>
</dbReference>
<proteinExistence type="predicted"/>
<evidence type="ECO:0000313" key="2">
    <source>
        <dbReference type="Proteomes" id="UP000661112"/>
    </source>
</evidence>
<protein>
    <submittedName>
        <fullName evidence="1">DUF45 domain-containing protein</fullName>
    </submittedName>
</protein>
<sequence length="43" mass="4968">MVAHEIVHLLHHNHGDRSGRPCHASCLKWRGRKGQLESWEGQI</sequence>
<evidence type="ECO:0000313" key="1">
    <source>
        <dbReference type="EMBL" id="MBD2504595.1"/>
    </source>
</evidence>
<dbReference type="Proteomes" id="UP000661112">
    <property type="component" value="Unassembled WGS sequence"/>
</dbReference>